<dbReference type="AlphaFoldDB" id="A0A518G8P1"/>
<gene>
    <name evidence="2" type="ORF">Q31a_32930</name>
</gene>
<feature type="chain" id="PRO_5022027441" description="Nickel uptake substrate-specific transmembrane region" evidence="1">
    <location>
        <begin position="20"/>
        <end position="151"/>
    </location>
</feature>
<keyword evidence="1" id="KW-0732">Signal</keyword>
<evidence type="ECO:0000256" key="1">
    <source>
        <dbReference type="SAM" id="SignalP"/>
    </source>
</evidence>
<sequence length="151" mass="16612" precursor="true">MSERFRIFTLCFTACLALASGCGKPPMQSVQGNVVLDGKPIENCKVGFFPDTEQFNADRHGFGFGVTDSEGNFTIQHPQGEQGIWAGKYKVTFVAWVTKAGKPLSIDIKPSEVDGGVRNLFPQIYEAPSTTKEKVTVTRGENIFNFDIQTL</sequence>
<organism evidence="2 3">
    <name type="scientific">Aureliella helgolandensis</name>
    <dbReference type="NCBI Taxonomy" id="2527968"/>
    <lineage>
        <taxon>Bacteria</taxon>
        <taxon>Pseudomonadati</taxon>
        <taxon>Planctomycetota</taxon>
        <taxon>Planctomycetia</taxon>
        <taxon>Pirellulales</taxon>
        <taxon>Pirellulaceae</taxon>
        <taxon>Aureliella</taxon>
    </lineage>
</organism>
<keyword evidence="3" id="KW-1185">Reference proteome</keyword>
<name>A0A518G8P1_9BACT</name>
<dbReference type="PROSITE" id="PS51257">
    <property type="entry name" value="PROKAR_LIPOPROTEIN"/>
    <property type="match status" value="1"/>
</dbReference>
<dbReference type="KEGG" id="ahel:Q31a_32930"/>
<protein>
    <recommendedName>
        <fullName evidence="4">Nickel uptake substrate-specific transmembrane region</fullName>
    </recommendedName>
</protein>
<dbReference type="EMBL" id="CP036298">
    <property type="protein sequence ID" value="QDV24971.1"/>
    <property type="molecule type" value="Genomic_DNA"/>
</dbReference>
<accession>A0A518G8P1</accession>
<dbReference type="OrthoDB" id="286727at2"/>
<dbReference type="RefSeq" id="WP_145079413.1">
    <property type="nucleotide sequence ID" value="NZ_CP036298.1"/>
</dbReference>
<evidence type="ECO:0000313" key="3">
    <source>
        <dbReference type="Proteomes" id="UP000318017"/>
    </source>
</evidence>
<evidence type="ECO:0000313" key="2">
    <source>
        <dbReference type="EMBL" id="QDV24971.1"/>
    </source>
</evidence>
<feature type="signal peptide" evidence="1">
    <location>
        <begin position="1"/>
        <end position="19"/>
    </location>
</feature>
<reference evidence="2 3" key="1">
    <citation type="submission" date="2019-02" db="EMBL/GenBank/DDBJ databases">
        <title>Deep-cultivation of Planctomycetes and their phenomic and genomic characterization uncovers novel biology.</title>
        <authorList>
            <person name="Wiegand S."/>
            <person name="Jogler M."/>
            <person name="Boedeker C."/>
            <person name="Pinto D."/>
            <person name="Vollmers J."/>
            <person name="Rivas-Marin E."/>
            <person name="Kohn T."/>
            <person name="Peeters S.H."/>
            <person name="Heuer A."/>
            <person name="Rast P."/>
            <person name="Oberbeckmann S."/>
            <person name="Bunk B."/>
            <person name="Jeske O."/>
            <person name="Meyerdierks A."/>
            <person name="Storesund J.E."/>
            <person name="Kallscheuer N."/>
            <person name="Luecker S."/>
            <person name="Lage O.M."/>
            <person name="Pohl T."/>
            <person name="Merkel B.J."/>
            <person name="Hornburger P."/>
            <person name="Mueller R.-W."/>
            <person name="Bruemmer F."/>
            <person name="Labrenz M."/>
            <person name="Spormann A.M."/>
            <person name="Op den Camp H."/>
            <person name="Overmann J."/>
            <person name="Amann R."/>
            <person name="Jetten M.S.M."/>
            <person name="Mascher T."/>
            <person name="Medema M.H."/>
            <person name="Devos D.P."/>
            <person name="Kaster A.-K."/>
            <person name="Ovreas L."/>
            <person name="Rohde M."/>
            <person name="Galperin M.Y."/>
            <person name="Jogler C."/>
        </authorList>
    </citation>
    <scope>NUCLEOTIDE SEQUENCE [LARGE SCALE GENOMIC DNA]</scope>
    <source>
        <strain evidence="2 3">Q31a</strain>
    </source>
</reference>
<evidence type="ECO:0008006" key="4">
    <source>
        <dbReference type="Google" id="ProtNLM"/>
    </source>
</evidence>
<proteinExistence type="predicted"/>
<dbReference type="Proteomes" id="UP000318017">
    <property type="component" value="Chromosome"/>
</dbReference>